<protein>
    <submittedName>
        <fullName evidence="2">Uncharacterized protein</fullName>
    </submittedName>
</protein>
<dbReference type="EMBL" id="DXGC01000117">
    <property type="protein sequence ID" value="HIW92670.1"/>
    <property type="molecule type" value="Genomic_DNA"/>
</dbReference>
<proteinExistence type="predicted"/>
<feature type="compositionally biased region" description="Polar residues" evidence="1">
    <location>
        <begin position="1"/>
        <end position="17"/>
    </location>
</feature>
<reference evidence="2" key="1">
    <citation type="journal article" date="2021" name="PeerJ">
        <title>Extensive microbial diversity within the chicken gut microbiome revealed by metagenomics and culture.</title>
        <authorList>
            <person name="Gilroy R."/>
            <person name="Ravi A."/>
            <person name="Getino M."/>
            <person name="Pursley I."/>
            <person name="Horton D.L."/>
            <person name="Alikhan N.F."/>
            <person name="Baker D."/>
            <person name="Gharbi K."/>
            <person name="Hall N."/>
            <person name="Watson M."/>
            <person name="Adriaenssens E.M."/>
            <person name="Foster-Nyarko E."/>
            <person name="Jarju S."/>
            <person name="Secka A."/>
            <person name="Antonio M."/>
            <person name="Oren A."/>
            <person name="Chaudhuri R.R."/>
            <person name="La Ragione R."/>
            <person name="Hildebrand F."/>
            <person name="Pallen M.J."/>
        </authorList>
    </citation>
    <scope>NUCLEOTIDE SEQUENCE</scope>
    <source>
        <strain evidence="2">CHK32-1732</strain>
    </source>
</reference>
<accession>A0A9D1UN89</accession>
<comment type="caution">
    <text evidence="2">The sequence shown here is derived from an EMBL/GenBank/DDBJ whole genome shotgun (WGS) entry which is preliminary data.</text>
</comment>
<reference evidence="2" key="2">
    <citation type="submission" date="2021-04" db="EMBL/GenBank/DDBJ databases">
        <authorList>
            <person name="Gilroy R."/>
        </authorList>
    </citation>
    <scope>NUCLEOTIDE SEQUENCE</scope>
    <source>
        <strain evidence="2">CHK32-1732</strain>
    </source>
</reference>
<feature type="region of interest" description="Disordered" evidence="1">
    <location>
        <begin position="1"/>
        <end position="21"/>
    </location>
</feature>
<evidence type="ECO:0000256" key="1">
    <source>
        <dbReference type="SAM" id="MobiDB-lite"/>
    </source>
</evidence>
<evidence type="ECO:0000313" key="2">
    <source>
        <dbReference type="EMBL" id="HIW92670.1"/>
    </source>
</evidence>
<dbReference type="AlphaFoldDB" id="A0A9D1UN89"/>
<sequence length="106" mass="10632">MRTMAGTSDHSSRSTPSRHGIRSRVAAIGGAALLAVGGATVAAPTATAAELPQSSQEALDTANGIAQSATGVIVNSGPLAGMTLYYFVWCPAAVQLGLQDPQACSF</sequence>
<gene>
    <name evidence="2" type="ORF">H9870_13540</name>
</gene>
<dbReference type="Proteomes" id="UP000824190">
    <property type="component" value="Unassembled WGS sequence"/>
</dbReference>
<name>A0A9D1UN89_9CORY</name>
<evidence type="ECO:0000313" key="3">
    <source>
        <dbReference type="Proteomes" id="UP000824190"/>
    </source>
</evidence>
<organism evidence="2 3">
    <name type="scientific">Candidatus Corynebacterium avicola</name>
    <dbReference type="NCBI Taxonomy" id="2838527"/>
    <lineage>
        <taxon>Bacteria</taxon>
        <taxon>Bacillati</taxon>
        <taxon>Actinomycetota</taxon>
        <taxon>Actinomycetes</taxon>
        <taxon>Mycobacteriales</taxon>
        <taxon>Corynebacteriaceae</taxon>
        <taxon>Corynebacterium</taxon>
    </lineage>
</organism>